<sequence>MLLLASTQESSNDLIIKYYGTNEIEISALANSIINIANVIQGINSELYTGKVIQIEISSIENGSFIVHLRIRAFLQNLRRTVFTNDNISTTANIIAIVGGIYGLMLFLKGDKPEAIEKEQNEVIVKNDSGETMIVDNRVYNIYIGNNEINTYAVKSIESIQKDNRITNFELQDSSGQTLVNIPKKSFPAITEKEDIAKAHNLRTITKQGILNIETLSFDHRIKWIFYYEGHKISAKIKDEEFTKMIDSGEQFAKGDKLEAEIEITQEYDSSVDVYIIKSYTITKIINHIPRNNQPRLDF</sequence>
<dbReference type="EMBL" id="JABAIA010000004">
    <property type="protein sequence ID" value="NLR68537.1"/>
    <property type="molecule type" value="Genomic_DNA"/>
</dbReference>
<protein>
    <submittedName>
        <fullName evidence="1">Uncharacterized protein</fullName>
    </submittedName>
</protein>
<dbReference type="Proteomes" id="UP000570474">
    <property type="component" value="Unassembled WGS sequence"/>
</dbReference>
<dbReference type="AlphaFoldDB" id="A0A847S6V2"/>
<evidence type="ECO:0000313" key="2">
    <source>
        <dbReference type="Proteomes" id="UP000570474"/>
    </source>
</evidence>
<keyword evidence="2" id="KW-1185">Reference proteome</keyword>
<proteinExistence type="predicted"/>
<organism evidence="1 2">
    <name type="scientific">Chitinophaga varians</name>
    <dbReference type="NCBI Taxonomy" id="2202339"/>
    <lineage>
        <taxon>Bacteria</taxon>
        <taxon>Pseudomonadati</taxon>
        <taxon>Bacteroidota</taxon>
        <taxon>Chitinophagia</taxon>
        <taxon>Chitinophagales</taxon>
        <taxon>Chitinophagaceae</taxon>
        <taxon>Chitinophaga</taxon>
    </lineage>
</organism>
<reference evidence="1 2" key="1">
    <citation type="submission" date="2020-04" db="EMBL/GenBank/DDBJ databases">
        <authorList>
            <person name="Yin C."/>
        </authorList>
    </citation>
    <scope>NUCLEOTIDE SEQUENCE [LARGE SCALE GENOMIC DNA]</scope>
    <source>
        <strain evidence="1 2">Ae27</strain>
    </source>
</reference>
<evidence type="ECO:0000313" key="1">
    <source>
        <dbReference type="EMBL" id="NLR68537.1"/>
    </source>
</evidence>
<dbReference type="RefSeq" id="WP_168874504.1">
    <property type="nucleotide sequence ID" value="NZ_JABAIA010000004.1"/>
</dbReference>
<name>A0A847S6V2_9BACT</name>
<accession>A0A847S6V2</accession>
<gene>
    <name evidence="1" type="ORF">HGH92_29810</name>
</gene>
<comment type="caution">
    <text evidence="1">The sequence shown here is derived from an EMBL/GenBank/DDBJ whole genome shotgun (WGS) entry which is preliminary data.</text>
</comment>